<keyword evidence="8" id="KW-1185">Reference proteome</keyword>
<evidence type="ECO:0000313" key="8">
    <source>
        <dbReference type="Proteomes" id="UP001549307"/>
    </source>
</evidence>
<dbReference type="PROSITE" id="PS50983">
    <property type="entry name" value="FE_B12_PBP"/>
    <property type="match status" value="1"/>
</dbReference>
<feature type="domain" description="Fe/B12 periplasmic-binding" evidence="6">
    <location>
        <begin position="65"/>
        <end position="331"/>
    </location>
</feature>
<dbReference type="EMBL" id="JBEPSN010000001">
    <property type="protein sequence ID" value="MET4538798.1"/>
    <property type="molecule type" value="Genomic_DNA"/>
</dbReference>
<dbReference type="PANTHER" id="PTHR30532:SF1">
    <property type="entry name" value="IRON(3+)-HYDROXAMATE-BINDING PROTEIN FHUD"/>
    <property type="match status" value="1"/>
</dbReference>
<name>A0ABV2P239_9MICC</name>
<protein>
    <submittedName>
        <fullName evidence="7">ABC-type Fe3+-hydroxamate transport system substrate-binding protein</fullName>
    </submittedName>
</protein>
<organism evidence="7 8">
    <name type="scientific">Arthrobacter bambusae</name>
    <dbReference type="NCBI Taxonomy" id="1338426"/>
    <lineage>
        <taxon>Bacteria</taxon>
        <taxon>Bacillati</taxon>
        <taxon>Actinomycetota</taxon>
        <taxon>Actinomycetes</taxon>
        <taxon>Micrococcales</taxon>
        <taxon>Micrococcaceae</taxon>
        <taxon>Arthrobacter</taxon>
    </lineage>
</organism>
<gene>
    <name evidence="7" type="ORF">ABIE37_000553</name>
</gene>
<dbReference type="PRINTS" id="PR01715">
    <property type="entry name" value="FERRIBNDNGPP"/>
</dbReference>
<dbReference type="PROSITE" id="PS51257">
    <property type="entry name" value="PROKAR_LIPOPROTEIN"/>
    <property type="match status" value="1"/>
</dbReference>
<comment type="caution">
    <text evidence="7">The sequence shown here is derived from an EMBL/GenBank/DDBJ whole genome shotgun (WGS) entry which is preliminary data.</text>
</comment>
<reference evidence="7 8" key="1">
    <citation type="submission" date="2024-06" db="EMBL/GenBank/DDBJ databases">
        <title>Sorghum-associated microbial communities from plants grown in Nebraska, USA.</title>
        <authorList>
            <person name="Schachtman D."/>
        </authorList>
    </citation>
    <scope>NUCLEOTIDE SEQUENCE [LARGE SCALE GENOMIC DNA]</scope>
    <source>
        <strain evidence="7 8">3552</strain>
    </source>
</reference>
<feature type="chain" id="PRO_5047104547" evidence="5">
    <location>
        <begin position="22"/>
        <end position="331"/>
    </location>
</feature>
<dbReference type="Gene3D" id="3.40.50.1980">
    <property type="entry name" value="Nitrogenase molybdenum iron protein domain"/>
    <property type="match status" value="2"/>
</dbReference>
<evidence type="ECO:0000256" key="1">
    <source>
        <dbReference type="ARBA" id="ARBA00004196"/>
    </source>
</evidence>
<dbReference type="InterPro" id="IPR051313">
    <property type="entry name" value="Bact_iron-sidero_bind"/>
</dbReference>
<dbReference type="SUPFAM" id="SSF53807">
    <property type="entry name" value="Helical backbone' metal receptor"/>
    <property type="match status" value="1"/>
</dbReference>
<evidence type="ECO:0000259" key="6">
    <source>
        <dbReference type="PROSITE" id="PS50983"/>
    </source>
</evidence>
<comment type="subcellular location">
    <subcellularLocation>
        <location evidence="1">Cell envelope</location>
    </subcellularLocation>
</comment>
<evidence type="ECO:0000256" key="4">
    <source>
        <dbReference type="ARBA" id="ARBA00022729"/>
    </source>
</evidence>
<evidence type="ECO:0000256" key="5">
    <source>
        <dbReference type="SAM" id="SignalP"/>
    </source>
</evidence>
<dbReference type="CDD" id="cd01146">
    <property type="entry name" value="FhuD"/>
    <property type="match status" value="1"/>
</dbReference>
<dbReference type="Proteomes" id="UP001549307">
    <property type="component" value="Unassembled WGS sequence"/>
</dbReference>
<keyword evidence="3" id="KW-0813">Transport</keyword>
<feature type="signal peptide" evidence="5">
    <location>
        <begin position="1"/>
        <end position="21"/>
    </location>
</feature>
<dbReference type="Pfam" id="PF01497">
    <property type="entry name" value="Peripla_BP_2"/>
    <property type="match status" value="1"/>
</dbReference>
<keyword evidence="4 5" id="KW-0732">Signal</keyword>
<dbReference type="InterPro" id="IPR002491">
    <property type="entry name" value="ABC_transptr_periplasmic_BD"/>
</dbReference>
<proteinExistence type="inferred from homology"/>
<dbReference type="PANTHER" id="PTHR30532">
    <property type="entry name" value="IRON III DICITRATE-BINDING PERIPLASMIC PROTEIN"/>
    <property type="match status" value="1"/>
</dbReference>
<evidence type="ECO:0000313" key="7">
    <source>
        <dbReference type="EMBL" id="MET4538798.1"/>
    </source>
</evidence>
<evidence type="ECO:0000256" key="2">
    <source>
        <dbReference type="ARBA" id="ARBA00008814"/>
    </source>
</evidence>
<sequence>MKGTPVSMKIHKALAATAALAVLLTGCGTTEGPASQASNTAAAGEAITVTDARGTEIKLDGPAKRVVGTEWNVVENLTTLGVMPVGVADVKGYNAWVTAGKLDSTPTDIGTRNEPSFDTIASLDPDLIVATTDLAEPVIKQLEELAPVVVVKSADGSRQIAQAEDNMKLVAKATGTEKKADEAIAAFDAAVIKGKAELEKAGLGGSRVAFADGWVADGKVSIRPYTKGSLLADVNTELGLVDPWTVEGDPAYGLGSTDVEGLTAVNADHFVYITNSADGDFTEQLTGNAVWKSLPFVTSGKVHRLSDGIWMFGGPASMTQYVDAIVASLTK</sequence>
<accession>A0ABV2P239</accession>
<comment type="similarity">
    <text evidence="2">Belongs to the bacterial solute-binding protein 8 family.</text>
</comment>
<evidence type="ECO:0000256" key="3">
    <source>
        <dbReference type="ARBA" id="ARBA00022448"/>
    </source>
</evidence>